<accession>A0A9D2WQ22</accession>
<evidence type="ECO:0000259" key="5">
    <source>
        <dbReference type="PROSITE" id="PS50305"/>
    </source>
</evidence>
<dbReference type="InterPro" id="IPR026591">
    <property type="entry name" value="Sirtuin_cat_small_dom_sf"/>
</dbReference>
<dbReference type="GO" id="GO:0016787">
    <property type="term" value="F:hydrolase activity"/>
    <property type="evidence" value="ECO:0007669"/>
    <property type="project" value="UniProtKB-KW"/>
</dbReference>
<evidence type="ECO:0000313" key="7">
    <source>
        <dbReference type="Proteomes" id="UP000798488"/>
    </source>
</evidence>
<sequence length="278" mass="31338">MRLQEKFLLAAEAIRNSRAIIITAGAGMGVDSGLPDFRGDQGFWKAYPIYEGLGVNLYDVADPVYFVRDPAFGWGFYGHRADLYRKTVPHDGFYLLLNWIKNYRLDYFVVTSNVDGQFSKAGFAEDSIYEVHGSIHYLQCIQPCSMAIWENNENVIVDLKEFRARNIPRCPKCGNVARPNILMFGDFSWISTRTDNQKDKFEEFLKRCGNEPLVVVEMGAGTAISTIRRLSEGLGNSYSARVIRINPRDPQISKHHISLDCGALEGLRGIDMALHGIS</sequence>
<dbReference type="OrthoDB" id="394960at2"/>
<protein>
    <recommendedName>
        <fullName evidence="1">protein acetyllysine N-acetyltransferase</fullName>
        <ecNumber evidence="1">2.3.1.286</ecNumber>
    </recommendedName>
</protein>
<dbReference type="PROSITE" id="PS50305">
    <property type="entry name" value="SIRTUIN"/>
    <property type="match status" value="1"/>
</dbReference>
<evidence type="ECO:0000256" key="2">
    <source>
        <dbReference type="ARBA" id="ARBA00022679"/>
    </source>
</evidence>
<dbReference type="GO" id="GO:0017136">
    <property type="term" value="F:histone deacetylase activity, NAD-dependent"/>
    <property type="evidence" value="ECO:0007669"/>
    <property type="project" value="TreeGrafter"/>
</dbReference>
<proteinExistence type="predicted"/>
<feature type="domain" description="Deacetylase sirtuin-type" evidence="5">
    <location>
        <begin position="1"/>
        <end position="278"/>
    </location>
</feature>
<dbReference type="PANTHER" id="PTHR11085">
    <property type="entry name" value="NAD-DEPENDENT PROTEIN DEACYLASE SIRTUIN-5, MITOCHONDRIAL-RELATED"/>
    <property type="match status" value="1"/>
</dbReference>
<dbReference type="InterPro" id="IPR050134">
    <property type="entry name" value="NAD-dep_sirtuin_deacylases"/>
</dbReference>
<evidence type="ECO:0000256" key="1">
    <source>
        <dbReference type="ARBA" id="ARBA00012928"/>
    </source>
</evidence>
<dbReference type="EMBL" id="LSRS01000003">
    <property type="protein sequence ID" value="KAF1085532.1"/>
    <property type="molecule type" value="Genomic_DNA"/>
</dbReference>
<dbReference type="Pfam" id="PF02146">
    <property type="entry name" value="SIR2"/>
    <property type="match status" value="1"/>
</dbReference>
<dbReference type="Gene3D" id="3.40.50.1220">
    <property type="entry name" value="TPP-binding domain"/>
    <property type="match status" value="1"/>
</dbReference>
<keyword evidence="2" id="KW-0808">Transferase</keyword>
<dbReference type="SUPFAM" id="SSF52467">
    <property type="entry name" value="DHS-like NAD/FAD-binding domain"/>
    <property type="match status" value="1"/>
</dbReference>
<organism evidence="6 7">
    <name type="scientific">Sporotomaculum syntrophicum</name>
    <dbReference type="NCBI Taxonomy" id="182264"/>
    <lineage>
        <taxon>Bacteria</taxon>
        <taxon>Bacillati</taxon>
        <taxon>Bacillota</taxon>
        <taxon>Clostridia</taxon>
        <taxon>Eubacteriales</taxon>
        <taxon>Desulfallaceae</taxon>
        <taxon>Sporotomaculum</taxon>
    </lineage>
</organism>
<dbReference type="GO" id="GO:0070403">
    <property type="term" value="F:NAD+ binding"/>
    <property type="evidence" value="ECO:0007669"/>
    <property type="project" value="InterPro"/>
</dbReference>
<keyword evidence="3" id="KW-0520">NAD</keyword>
<dbReference type="Gene3D" id="3.30.1600.10">
    <property type="entry name" value="SIR2/SIRT2 'Small Domain"/>
    <property type="match status" value="1"/>
</dbReference>
<keyword evidence="7" id="KW-1185">Reference proteome</keyword>
<dbReference type="EC" id="2.3.1.286" evidence="1"/>
<reference evidence="6" key="1">
    <citation type="submission" date="2016-02" db="EMBL/GenBank/DDBJ databases">
        <title>Draft Genome Sequence of Sporotomaculum syntrophicum Strain FB, a Syntrophic Benzoate Degrader.</title>
        <authorList>
            <person name="Nobu M.K."/>
            <person name="Narihiro T."/>
            <person name="Qiu Y.-L."/>
            <person name="Ohashi A."/>
            <person name="Liu W.-T."/>
            <person name="Yuji S."/>
        </authorList>
    </citation>
    <scope>NUCLEOTIDE SEQUENCE</scope>
    <source>
        <strain evidence="6">FB</strain>
    </source>
</reference>
<comment type="caution">
    <text evidence="6">The sequence shown here is derived from an EMBL/GenBank/DDBJ whole genome shotgun (WGS) entry which is preliminary data.</text>
</comment>
<keyword evidence="6" id="KW-0378">Hydrolase</keyword>
<evidence type="ECO:0000256" key="4">
    <source>
        <dbReference type="PROSITE-ProRule" id="PRU00236"/>
    </source>
</evidence>
<dbReference type="Proteomes" id="UP000798488">
    <property type="component" value="Unassembled WGS sequence"/>
</dbReference>
<dbReference type="InterPro" id="IPR003000">
    <property type="entry name" value="Sirtuin"/>
</dbReference>
<dbReference type="RefSeq" id="WP_161821984.1">
    <property type="nucleotide sequence ID" value="NZ_LSRS01000003.1"/>
</dbReference>
<dbReference type="PANTHER" id="PTHR11085:SF4">
    <property type="entry name" value="NAD-DEPENDENT PROTEIN DEACYLASE"/>
    <property type="match status" value="1"/>
</dbReference>
<gene>
    <name evidence="6" type="primary">cobB_3</name>
    <name evidence="6" type="ORF">SPSYN_01675</name>
</gene>
<name>A0A9D2WQ22_9FIRM</name>
<dbReference type="AlphaFoldDB" id="A0A9D2WQ22"/>
<evidence type="ECO:0000256" key="3">
    <source>
        <dbReference type="ARBA" id="ARBA00023027"/>
    </source>
</evidence>
<dbReference type="InterPro" id="IPR026590">
    <property type="entry name" value="Ssirtuin_cat_dom"/>
</dbReference>
<evidence type="ECO:0000313" key="6">
    <source>
        <dbReference type="EMBL" id="KAF1085532.1"/>
    </source>
</evidence>
<comment type="caution">
    <text evidence="4">Lacks conserved residue(s) required for the propagation of feature annotation.</text>
</comment>
<dbReference type="InterPro" id="IPR029035">
    <property type="entry name" value="DHS-like_NAD/FAD-binding_dom"/>
</dbReference>